<evidence type="ECO:0000256" key="3">
    <source>
        <dbReference type="ARBA" id="ARBA00023125"/>
    </source>
</evidence>
<organism evidence="4">
    <name type="scientific">Acinetobacter baumannii</name>
    <dbReference type="NCBI Taxonomy" id="470"/>
    <lineage>
        <taxon>Bacteria</taxon>
        <taxon>Pseudomonadati</taxon>
        <taxon>Pseudomonadota</taxon>
        <taxon>Gammaproteobacteria</taxon>
        <taxon>Moraxellales</taxon>
        <taxon>Moraxellaceae</taxon>
        <taxon>Acinetobacter</taxon>
        <taxon>Acinetobacter calcoaceticus/baumannii complex</taxon>
    </lineage>
</organism>
<dbReference type="REBASE" id="243588">
    <property type="entry name" value="S.Aba5078ORF705P"/>
</dbReference>
<dbReference type="InterPro" id="IPR000055">
    <property type="entry name" value="Restrct_endonuc_typeI_TRD"/>
</dbReference>
<dbReference type="InterPro" id="IPR052021">
    <property type="entry name" value="Type-I_RS_S_subunit"/>
</dbReference>
<accession>A0A125S0Q6</accession>
<dbReference type="GO" id="GO:0003677">
    <property type="term" value="F:DNA binding"/>
    <property type="evidence" value="ECO:0007669"/>
    <property type="project" value="UniProtKB-KW"/>
</dbReference>
<keyword evidence="2" id="KW-0680">Restriction system</keyword>
<dbReference type="PANTHER" id="PTHR30408:SF12">
    <property type="entry name" value="TYPE I RESTRICTION ENZYME MJAVIII SPECIFICITY SUBUNIT"/>
    <property type="match status" value="1"/>
</dbReference>
<dbReference type="CDD" id="cd17517">
    <property type="entry name" value="RMtype1_S_EcoKI_StySPI-TRD2-CR2_like"/>
    <property type="match status" value="1"/>
</dbReference>
<dbReference type="PANTHER" id="PTHR30408">
    <property type="entry name" value="TYPE-1 RESTRICTION ENZYME ECOKI SPECIFICITY PROTEIN"/>
    <property type="match status" value="1"/>
</dbReference>
<sequence>MSDWKQCLLGSIAEVQTGPFGSQLKNEQYITGGTPVITVEHINAFRIQNIDYPSVTEDDRQRLARYSLNAGDIVFTRVGSVDLSAYVKPENQGWLFSSRMLRVRVSTVEVDSLFLSYFFRQEKFREYILNIAVGATMPSINTQILKDIPISYPPLPEQKAIASVLSSLDDKIDLLHRQNKTLEAMAETLFRQWFIEEAKEDWEVTPLSRIFDFLEGPGIRNWQYVENGVNFINIRLIDVGEVNVNSANKISEEEAFGKYKHFMLEEGDLIVSTSGTLGKSAIIRKYHLPLCLNTSVIRFRPKQDIYREFMYSYLKSRVFLEELETTASGSVQLNFGPTHLKKIDIRLPPTELIMSYHTITSEVFNKINSNFEQIQTLEKLRDTLLPKLMSGEVRVQFKQESAA</sequence>
<evidence type="ECO:0000256" key="2">
    <source>
        <dbReference type="ARBA" id="ARBA00022747"/>
    </source>
</evidence>
<keyword evidence="4" id="KW-0614">Plasmid</keyword>
<dbReference type="Pfam" id="PF01420">
    <property type="entry name" value="Methylase_S"/>
    <property type="match status" value="2"/>
</dbReference>
<comment type="similarity">
    <text evidence="1">Belongs to the type-I restriction system S methylase family.</text>
</comment>
<dbReference type="AlphaFoldDB" id="A0A125S0Q6"/>
<dbReference type="Gene3D" id="3.90.220.20">
    <property type="entry name" value="DNA methylase specificity domains"/>
    <property type="match status" value="2"/>
</dbReference>
<reference evidence="4" key="1">
    <citation type="submission" date="2015-09" db="EMBL/GenBank/DDBJ databases">
        <title>Repeated local emergence of carbapenem resistant Acinetobacter baumannii in a single hospital ward.</title>
        <authorList>
            <person name="Schultz M.B."/>
            <person name="Thanh D.P."/>
            <person name="Hoang N.T.D."/>
            <person name="Wick R.R."/>
            <person name="Ingle D.J."/>
            <person name="Hawkey J."/>
            <person name="Edwards D."/>
            <person name="Kenyon J."/>
            <person name="Lan N.P.H."/>
            <person name="Campbell J.I."/>
            <person name="Thwaites G."/>
            <person name="Nhu N.T.K."/>
            <person name="Hall R."/>
            <person name="Fournier-Level A."/>
            <person name="Baker S."/>
            <person name="Holt K.E."/>
        </authorList>
    </citation>
    <scope>NUCLEOTIDE SEQUENCE</scope>
    <source>
        <strain evidence="4">255_n</strain>
        <plasmid evidence="4">p255n_1</plasmid>
    </source>
</reference>
<name>A0A125S0Q6_ACIBA</name>
<dbReference type="InterPro" id="IPR044946">
    <property type="entry name" value="Restrct_endonuc_typeI_TRD_sf"/>
</dbReference>
<dbReference type="SUPFAM" id="SSF116734">
    <property type="entry name" value="DNA methylase specificity domain"/>
    <property type="match status" value="2"/>
</dbReference>
<protein>
    <submittedName>
        <fullName evidence="4">Putative type I restriction-modification system specificity subunit</fullName>
    </submittedName>
</protein>
<dbReference type="RefSeq" id="WP_074163986.1">
    <property type="nucleotide sequence ID" value="NZ_CP027245.2"/>
</dbReference>
<evidence type="ECO:0000313" key="4">
    <source>
        <dbReference type="EMBL" id="AMD83592.1"/>
    </source>
</evidence>
<proteinExistence type="inferred from homology"/>
<dbReference type="EMBL" id="KT852971">
    <property type="protein sequence ID" value="AMD83592.1"/>
    <property type="molecule type" value="Genomic_DNA"/>
</dbReference>
<gene>
    <name evidence="4" type="ORF">P255N_00085</name>
</gene>
<keyword evidence="3" id="KW-0238">DNA-binding</keyword>
<dbReference type="GO" id="GO:0009307">
    <property type="term" value="P:DNA restriction-modification system"/>
    <property type="evidence" value="ECO:0007669"/>
    <property type="project" value="UniProtKB-KW"/>
</dbReference>
<evidence type="ECO:0000256" key="1">
    <source>
        <dbReference type="ARBA" id="ARBA00010923"/>
    </source>
</evidence>
<geneLocation type="plasmid" evidence="4">
    <name>p255n_1</name>
</geneLocation>